<evidence type="ECO:0000313" key="5">
    <source>
        <dbReference type="EMBL" id="SFP92467.1"/>
    </source>
</evidence>
<organism evidence="5 6">
    <name type="scientific">Hydrogenimonas thermophila</name>
    <dbReference type="NCBI Taxonomy" id="223786"/>
    <lineage>
        <taxon>Bacteria</taxon>
        <taxon>Pseudomonadati</taxon>
        <taxon>Campylobacterota</taxon>
        <taxon>Epsilonproteobacteria</taxon>
        <taxon>Campylobacterales</taxon>
        <taxon>Hydrogenimonadaceae</taxon>
        <taxon>Hydrogenimonas</taxon>
    </lineage>
</organism>
<dbReference type="RefSeq" id="WP_092914122.1">
    <property type="nucleotide sequence ID" value="NZ_FOXB01000058.1"/>
</dbReference>
<name>A0A1I5UBX2_9BACT</name>
<evidence type="ECO:0000256" key="2">
    <source>
        <dbReference type="ARBA" id="ARBA00022741"/>
    </source>
</evidence>
<feature type="domain" description="ABC transporter" evidence="4">
    <location>
        <begin position="6"/>
        <end position="237"/>
    </location>
</feature>
<dbReference type="SUPFAM" id="SSF52540">
    <property type="entry name" value="P-loop containing nucleoside triphosphate hydrolases"/>
    <property type="match status" value="1"/>
</dbReference>
<dbReference type="InterPro" id="IPR003439">
    <property type="entry name" value="ABC_transporter-like_ATP-bd"/>
</dbReference>
<sequence length="260" mass="29517">MSSAVVKVSNLSFSYDGQLVLEDVSLEVEKRDFLAIIGPNGGGKSTLLKLMMGILIPSEGEIYLFGKPPHENGTIIGYVPQETAHNLDFPITVLDVVLMGLLHKRNRLRRYDDRLIKKAMDSLERVKMENFATRRIAELSGGQRQRVLIARALCSEPDILMLDEPTASIDFIGQREIFELLEELNREKTIIVVSHDMSMVMGYAKHAVYVHKTAVMHNIDSHTRYQIKHQLQDHEGHYCGAEFWADLGRKIECTKECKHA</sequence>
<evidence type="ECO:0000256" key="3">
    <source>
        <dbReference type="ARBA" id="ARBA00022840"/>
    </source>
</evidence>
<dbReference type="FunFam" id="3.40.50.300:FF:000134">
    <property type="entry name" value="Iron-enterobactin ABC transporter ATP-binding protein"/>
    <property type="match status" value="1"/>
</dbReference>
<evidence type="ECO:0000313" key="6">
    <source>
        <dbReference type="Proteomes" id="UP000199227"/>
    </source>
</evidence>
<dbReference type="Gene3D" id="3.40.50.300">
    <property type="entry name" value="P-loop containing nucleotide triphosphate hydrolases"/>
    <property type="match status" value="1"/>
</dbReference>
<accession>A0A1I5UBX2</accession>
<dbReference type="PROSITE" id="PS00211">
    <property type="entry name" value="ABC_TRANSPORTER_1"/>
    <property type="match status" value="1"/>
</dbReference>
<gene>
    <name evidence="5" type="ORF">SAMN05216234_1582</name>
</gene>
<dbReference type="Pfam" id="PF00005">
    <property type="entry name" value="ABC_tran"/>
    <property type="match status" value="1"/>
</dbReference>
<dbReference type="CDD" id="cd03235">
    <property type="entry name" value="ABC_Metallic_Cations"/>
    <property type="match status" value="1"/>
</dbReference>
<keyword evidence="3 5" id="KW-0067">ATP-binding</keyword>
<dbReference type="InterPro" id="IPR003593">
    <property type="entry name" value="AAA+_ATPase"/>
</dbReference>
<dbReference type="InterPro" id="IPR027417">
    <property type="entry name" value="P-loop_NTPase"/>
</dbReference>
<evidence type="ECO:0000259" key="4">
    <source>
        <dbReference type="PROSITE" id="PS50893"/>
    </source>
</evidence>
<dbReference type="InterPro" id="IPR017871">
    <property type="entry name" value="ABC_transporter-like_CS"/>
</dbReference>
<dbReference type="STRING" id="223786.SAMN05216234_1582"/>
<dbReference type="InterPro" id="IPR050153">
    <property type="entry name" value="Metal_Ion_Import_ABC"/>
</dbReference>
<dbReference type="SMART" id="SM00382">
    <property type="entry name" value="AAA"/>
    <property type="match status" value="1"/>
</dbReference>
<protein>
    <submittedName>
        <fullName evidence="5">Zinc transport system ATP-binding protein</fullName>
    </submittedName>
</protein>
<reference evidence="5 6" key="1">
    <citation type="submission" date="2016-10" db="EMBL/GenBank/DDBJ databases">
        <authorList>
            <person name="de Groot N.N."/>
        </authorList>
    </citation>
    <scope>NUCLEOTIDE SEQUENCE [LARGE SCALE GENOMIC DNA]</scope>
    <source>
        <strain evidence="5 6">EP1-55-1</strain>
    </source>
</reference>
<keyword evidence="1" id="KW-0813">Transport</keyword>
<keyword evidence="6" id="KW-1185">Reference proteome</keyword>
<dbReference type="AlphaFoldDB" id="A0A1I5UBX2"/>
<dbReference type="PANTHER" id="PTHR42734">
    <property type="entry name" value="METAL TRANSPORT SYSTEM ATP-BINDING PROTEIN TM_0124-RELATED"/>
    <property type="match status" value="1"/>
</dbReference>
<dbReference type="GO" id="GO:0005524">
    <property type="term" value="F:ATP binding"/>
    <property type="evidence" value="ECO:0007669"/>
    <property type="project" value="UniProtKB-KW"/>
</dbReference>
<proteinExistence type="predicted"/>
<dbReference type="GO" id="GO:0016887">
    <property type="term" value="F:ATP hydrolysis activity"/>
    <property type="evidence" value="ECO:0007669"/>
    <property type="project" value="InterPro"/>
</dbReference>
<dbReference type="Proteomes" id="UP000199227">
    <property type="component" value="Unassembled WGS sequence"/>
</dbReference>
<evidence type="ECO:0000256" key="1">
    <source>
        <dbReference type="ARBA" id="ARBA00022448"/>
    </source>
</evidence>
<keyword evidence="2" id="KW-0547">Nucleotide-binding</keyword>
<dbReference type="OrthoDB" id="9806726at2"/>
<dbReference type="EMBL" id="FOXB01000058">
    <property type="protein sequence ID" value="SFP92467.1"/>
    <property type="molecule type" value="Genomic_DNA"/>
</dbReference>
<dbReference type="PROSITE" id="PS50893">
    <property type="entry name" value="ABC_TRANSPORTER_2"/>
    <property type="match status" value="1"/>
</dbReference>